<dbReference type="Pfam" id="PF03960">
    <property type="entry name" value="ArsC"/>
    <property type="match status" value="1"/>
</dbReference>
<evidence type="ECO:0000313" key="3">
    <source>
        <dbReference type="Proteomes" id="UP000284219"/>
    </source>
</evidence>
<reference evidence="2 3" key="1">
    <citation type="submission" date="2016-08" db="EMBL/GenBank/DDBJ databases">
        <title>Novel Firmicute Genomes.</title>
        <authorList>
            <person name="Poppleton D.I."/>
            <person name="Gribaldo S."/>
        </authorList>
    </citation>
    <scope>NUCLEOTIDE SEQUENCE [LARGE SCALE GENOMIC DNA]</scope>
    <source>
        <strain evidence="2 3">RAOx-1</strain>
    </source>
</reference>
<dbReference type="SUPFAM" id="SSF52833">
    <property type="entry name" value="Thioredoxin-like"/>
    <property type="match status" value="1"/>
</dbReference>
<dbReference type="PROSITE" id="PS51354">
    <property type="entry name" value="GLUTAREDOXIN_2"/>
    <property type="match status" value="1"/>
</dbReference>
<dbReference type="EMBL" id="MCHY01000008">
    <property type="protein sequence ID" value="RKD24080.1"/>
    <property type="molecule type" value="Genomic_DNA"/>
</dbReference>
<dbReference type="Proteomes" id="UP000284219">
    <property type="component" value="Unassembled WGS sequence"/>
</dbReference>
<dbReference type="InterPro" id="IPR036249">
    <property type="entry name" value="Thioredoxin-like_sf"/>
</dbReference>
<keyword evidence="3" id="KW-1185">Reference proteome</keyword>
<dbReference type="PANTHER" id="PTHR30041:SF7">
    <property type="entry name" value="GLOBAL TRANSCRIPTIONAL REGULATOR SPX"/>
    <property type="match status" value="1"/>
</dbReference>
<dbReference type="PROSITE" id="PS51353">
    <property type="entry name" value="ARSC"/>
    <property type="match status" value="1"/>
</dbReference>
<sequence length="118" mass="13819">MNNSIKFYTYPSCTSCRKAKSFLKQNGIPYEERHLFREPPTKEELLEIIKMTSNGLDDILSTRSRTYKELDVEIDDLPVSQLLEMLHDEPRLLRRPILVDGEKLIIGYNRNAMEELMA</sequence>
<accession>A0A419SJE9</accession>
<dbReference type="OrthoDB" id="9794155at2"/>
<protein>
    <submittedName>
        <fullName evidence="2">Transcriptional regulator</fullName>
    </submittedName>
</protein>
<comment type="similarity">
    <text evidence="1">Belongs to the ArsC family.</text>
</comment>
<dbReference type="PANTHER" id="PTHR30041">
    <property type="entry name" value="ARSENATE REDUCTASE"/>
    <property type="match status" value="1"/>
</dbReference>
<dbReference type="NCBIfam" id="TIGR01617">
    <property type="entry name" value="arsC_related"/>
    <property type="match status" value="1"/>
</dbReference>
<gene>
    <name evidence="2" type="ORF">BEP19_06630</name>
</gene>
<dbReference type="InterPro" id="IPR006504">
    <property type="entry name" value="Tscrpt_reg_Spx/MgsR"/>
</dbReference>
<dbReference type="Gene3D" id="3.40.30.10">
    <property type="entry name" value="Glutaredoxin"/>
    <property type="match status" value="1"/>
</dbReference>
<organism evidence="2 3">
    <name type="scientific">Ammoniphilus oxalaticus</name>
    <dbReference type="NCBI Taxonomy" id="66863"/>
    <lineage>
        <taxon>Bacteria</taxon>
        <taxon>Bacillati</taxon>
        <taxon>Bacillota</taxon>
        <taxon>Bacilli</taxon>
        <taxon>Bacillales</taxon>
        <taxon>Paenibacillaceae</taxon>
        <taxon>Aneurinibacillus group</taxon>
        <taxon>Ammoniphilus</taxon>
    </lineage>
</organism>
<dbReference type="CDD" id="cd03032">
    <property type="entry name" value="ArsC_Spx"/>
    <property type="match status" value="1"/>
</dbReference>
<dbReference type="RefSeq" id="WP_120189339.1">
    <property type="nucleotide sequence ID" value="NZ_MCHY01000008.1"/>
</dbReference>
<name>A0A419SJE9_9BACL</name>
<dbReference type="NCBIfam" id="NF002459">
    <property type="entry name" value="PRK01655.1"/>
    <property type="match status" value="1"/>
</dbReference>
<evidence type="ECO:0000256" key="1">
    <source>
        <dbReference type="PROSITE-ProRule" id="PRU01282"/>
    </source>
</evidence>
<comment type="caution">
    <text evidence="2">The sequence shown here is derived from an EMBL/GenBank/DDBJ whole genome shotgun (WGS) entry which is preliminary data.</text>
</comment>
<dbReference type="AlphaFoldDB" id="A0A419SJE9"/>
<evidence type="ECO:0000313" key="2">
    <source>
        <dbReference type="EMBL" id="RKD24080.1"/>
    </source>
</evidence>
<dbReference type="InterPro" id="IPR006660">
    <property type="entry name" value="Arsenate_reductase-like"/>
</dbReference>
<proteinExistence type="inferred from homology"/>